<reference evidence="1 2" key="1">
    <citation type="journal article" date="2022" name="DNA Res.">
        <title>Chromosomal-level genome assembly of the orchid tree Bauhinia variegata (Leguminosae; Cercidoideae) supports the allotetraploid origin hypothesis of Bauhinia.</title>
        <authorList>
            <person name="Zhong Y."/>
            <person name="Chen Y."/>
            <person name="Zheng D."/>
            <person name="Pang J."/>
            <person name="Liu Y."/>
            <person name="Luo S."/>
            <person name="Meng S."/>
            <person name="Qian L."/>
            <person name="Wei D."/>
            <person name="Dai S."/>
            <person name="Zhou R."/>
        </authorList>
    </citation>
    <scope>NUCLEOTIDE SEQUENCE [LARGE SCALE GENOMIC DNA]</scope>
    <source>
        <strain evidence="1">BV-YZ2020</strain>
    </source>
</reference>
<sequence length="918" mass="102447">MSISSGEIDLNTDAVSFDRENEVLRFNPSEPSVSVSVSEAQTLTGSMNDEVRIQDQNSCLVGHDQEANGSVEPISGSVVGCDVMINASGKEAFDEGAEFGNRANDVKEAVELVDLGSDTKASYFEDRVNDAKVAYFLNVLAKDEDKKSTIACSDVTKVVHGGMGTERDLVVELNGCVESELKYENATEATDNSSTGIKVECNKEARGGDNLVECTKEDGNPEACFHCEGGGRGLDAEIAKEGADILANSGTVDADKITAADNMISKHSLQDSHLSGIIEPTCQLRDVIPDMEVKSVDVKASLHHKEPVSGNYLFELETSQGLKDQILEVDGLAKATQSGTIGINFAEAGPFGNVQNKRNFNLVVDLNPQRNLLEVDIDIKPKSLEFNFSVSDLVWGKVRGHPWWPGQIFDPSSASEMAKRHFKRDFDLIAYFGDQTYSWNEASMIKPFHMHFSQMVKQSNLENFHHAVDRTLDEVSRRVEFGLSCPCLPEEVLTKLKTQIITNAGIQKQWSRRDRGDRILNATSFEPKKLVNFVKSLAPSPLSETGRLDFIISRAQLSAFYRSKGYSPMGEFIVLDGILENDTEFLYNGEKKQYDDHIDGRELKTQPSFSHKRKHISGVSLKPSKKQRSLSELMSENCLYIPKCKHRKSSSQSVSHSSSRKRKAAQDSSDDYSCESQHRKFIRLENVYPDELFLQLCLAAADPMRESHLLSDMVHFFTEFRYVVIQDDSITSVVDSRKDSHWIDRIIQSIDKEQLLFKNQNEREELLPKTPTQRLEETAESSVSLDFSQQEADGNLEFEPSKLETHSDESLTEEICSTALILKFTSMDTVPSEANLKQIFGRFGPLIESKTKLLKKKNRAIVVFKRYSDAQTAFSGAGKYDIFGSSLESYRLKTMNPTSEKATSGARKQRLNSSCGRH</sequence>
<organism evidence="1 2">
    <name type="scientific">Bauhinia variegata</name>
    <name type="common">Purple orchid tree</name>
    <name type="synonym">Phanera variegata</name>
    <dbReference type="NCBI Taxonomy" id="167791"/>
    <lineage>
        <taxon>Eukaryota</taxon>
        <taxon>Viridiplantae</taxon>
        <taxon>Streptophyta</taxon>
        <taxon>Embryophyta</taxon>
        <taxon>Tracheophyta</taxon>
        <taxon>Spermatophyta</taxon>
        <taxon>Magnoliopsida</taxon>
        <taxon>eudicotyledons</taxon>
        <taxon>Gunneridae</taxon>
        <taxon>Pentapetalae</taxon>
        <taxon>rosids</taxon>
        <taxon>fabids</taxon>
        <taxon>Fabales</taxon>
        <taxon>Fabaceae</taxon>
        <taxon>Cercidoideae</taxon>
        <taxon>Cercideae</taxon>
        <taxon>Bauhiniinae</taxon>
        <taxon>Bauhinia</taxon>
    </lineage>
</organism>
<name>A0ACB9PKB3_BAUVA</name>
<dbReference type="Proteomes" id="UP000828941">
    <property type="component" value="Chromosome 4"/>
</dbReference>
<evidence type="ECO:0000313" key="1">
    <source>
        <dbReference type="EMBL" id="KAI4349197.1"/>
    </source>
</evidence>
<comment type="caution">
    <text evidence="1">The sequence shown here is derived from an EMBL/GenBank/DDBJ whole genome shotgun (WGS) entry which is preliminary data.</text>
</comment>
<proteinExistence type="predicted"/>
<evidence type="ECO:0000313" key="2">
    <source>
        <dbReference type="Proteomes" id="UP000828941"/>
    </source>
</evidence>
<accession>A0ACB9PKB3</accession>
<keyword evidence="2" id="KW-1185">Reference proteome</keyword>
<gene>
    <name evidence="1" type="ORF">L6164_009820</name>
</gene>
<dbReference type="EMBL" id="CM039429">
    <property type="protein sequence ID" value="KAI4349197.1"/>
    <property type="molecule type" value="Genomic_DNA"/>
</dbReference>
<protein>
    <submittedName>
        <fullName evidence="1">Uncharacterized protein</fullName>
    </submittedName>
</protein>